<dbReference type="PANTHER" id="PTHR10173">
    <property type="entry name" value="METHIONINE SULFOXIDE REDUCTASE"/>
    <property type="match status" value="1"/>
</dbReference>
<dbReference type="PROSITE" id="PS51790">
    <property type="entry name" value="MSRB"/>
    <property type="match status" value="1"/>
</dbReference>
<evidence type="ECO:0000256" key="3">
    <source>
        <dbReference type="ARBA" id="ARBA00048488"/>
    </source>
</evidence>
<dbReference type="InterPro" id="IPR028427">
    <property type="entry name" value="Met_Sox_Rdtase_MsrB"/>
</dbReference>
<dbReference type="AlphaFoldDB" id="A0AAX0VHN8"/>
<reference evidence="6 7" key="1">
    <citation type="submission" date="2017-12" db="EMBL/GenBank/DDBJ databases">
        <title>Phylogenetic diversity of female urinary microbiome.</title>
        <authorList>
            <person name="Thomas-White K."/>
            <person name="Wolfe A.J."/>
        </authorList>
    </citation>
    <scope>NUCLEOTIDE SEQUENCE [LARGE SCALE GENOMIC DNA]</scope>
    <source>
        <strain evidence="6 7">UMB0038</strain>
    </source>
</reference>
<comment type="caution">
    <text evidence="6">The sequence shown here is derived from an EMBL/GenBank/DDBJ whole genome shotgun (WGS) entry which is preliminary data.</text>
</comment>
<dbReference type="InterPro" id="IPR011057">
    <property type="entry name" value="Mss4-like_sf"/>
</dbReference>
<dbReference type="GO" id="GO:0033743">
    <property type="term" value="F:peptide-methionine (R)-S-oxide reductase activity"/>
    <property type="evidence" value="ECO:0007669"/>
    <property type="project" value="UniProtKB-EC"/>
</dbReference>
<accession>A0AAX0VHN8</accession>
<evidence type="ECO:0000313" key="7">
    <source>
        <dbReference type="Proteomes" id="UP000234847"/>
    </source>
</evidence>
<dbReference type="Proteomes" id="UP000234847">
    <property type="component" value="Unassembled WGS sequence"/>
</dbReference>
<feature type="compositionally biased region" description="Basic residues" evidence="4">
    <location>
        <begin position="19"/>
        <end position="28"/>
    </location>
</feature>
<evidence type="ECO:0000256" key="4">
    <source>
        <dbReference type="SAM" id="MobiDB-lite"/>
    </source>
</evidence>
<keyword evidence="2" id="KW-0560">Oxidoreductase</keyword>
<proteinExistence type="predicted"/>
<dbReference type="GO" id="GO:0005737">
    <property type="term" value="C:cytoplasm"/>
    <property type="evidence" value="ECO:0007669"/>
    <property type="project" value="TreeGrafter"/>
</dbReference>
<protein>
    <recommendedName>
        <fullName evidence="1">peptide-methionine (R)-S-oxide reductase</fullName>
        <ecNumber evidence="1">1.8.4.12</ecNumber>
    </recommendedName>
</protein>
<sequence length="209" mass="22753">MLKGSSPRVENGRPATPRKGQHSLRKAGPKGPLLTLSPVTPQASGGRNGGIVPSSNYPKTSEALSRLTPIQYRVTQEDGTEPSFCNEYWSNHEPGIYVDVVSGQPLFSSTDKYESGTGWPSFTRPIQSDAVHTKTDRKLWMERTEVRSTGADSHLGHVFDDGPADAGGLRYCMNSAALRFIPAAELEAQGYGEYRSLFDTTDTTEENAS</sequence>
<name>A0AAX0VHN8_MICLU</name>
<dbReference type="NCBIfam" id="TIGR00357">
    <property type="entry name" value="peptide-methionine (R)-S-oxide reductase MsrB"/>
    <property type="match status" value="1"/>
</dbReference>
<gene>
    <name evidence="6" type="primary">msrB</name>
    <name evidence="6" type="ORF">CYJ95_12155</name>
</gene>
<evidence type="ECO:0000313" key="6">
    <source>
        <dbReference type="EMBL" id="PKZ78693.1"/>
    </source>
</evidence>
<dbReference type="GO" id="GO:0030091">
    <property type="term" value="P:protein repair"/>
    <property type="evidence" value="ECO:0007669"/>
    <property type="project" value="InterPro"/>
</dbReference>
<dbReference type="EC" id="1.8.4.12" evidence="1"/>
<dbReference type="PANTHER" id="PTHR10173:SF59">
    <property type="entry name" value="PEPTIDE METHIONINE SULFOXIDE REDUCTASE MSRA_MSRB"/>
    <property type="match status" value="1"/>
</dbReference>
<dbReference type="GO" id="GO:0006979">
    <property type="term" value="P:response to oxidative stress"/>
    <property type="evidence" value="ECO:0007669"/>
    <property type="project" value="InterPro"/>
</dbReference>
<organism evidence="6 7">
    <name type="scientific">Micrococcus luteus</name>
    <name type="common">Micrococcus lysodeikticus</name>
    <dbReference type="NCBI Taxonomy" id="1270"/>
    <lineage>
        <taxon>Bacteria</taxon>
        <taxon>Bacillati</taxon>
        <taxon>Actinomycetota</taxon>
        <taxon>Actinomycetes</taxon>
        <taxon>Micrococcales</taxon>
        <taxon>Micrococcaceae</taxon>
        <taxon>Micrococcus</taxon>
    </lineage>
</organism>
<comment type="catalytic activity">
    <reaction evidence="3">
        <text>L-methionyl-[protein] + [thioredoxin]-disulfide + H2O = L-methionyl-(R)-S-oxide-[protein] + [thioredoxin]-dithiol</text>
        <dbReference type="Rhea" id="RHEA:24164"/>
        <dbReference type="Rhea" id="RHEA-COMP:10698"/>
        <dbReference type="Rhea" id="RHEA-COMP:10700"/>
        <dbReference type="Rhea" id="RHEA-COMP:12313"/>
        <dbReference type="Rhea" id="RHEA-COMP:12314"/>
        <dbReference type="ChEBI" id="CHEBI:15377"/>
        <dbReference type="ChEBI" id="CHEBI:16044"/>
        <dbReference type="ChEBI" id="CHEBI:29950"/>
        <dbReference type="ChEBI" id="CHEBI:45764"/>
        <dbReference type="ChEBI" id="CHEBI:50058"/>
        <dbReference type="EC" id="1.8.4.12"/>
    </reaction>
</comment>
<feature type="domain" description="MsrB" evidence="5">
    <location>
        <begin position="60"/>
        <end position="183"/>
    </location>
</feature>
<dbReference type="EMBL" id="PKJT01000024">
    <property type="protein sequence ID" value="PKZ78693.1"/>
    <property type="molecule type" value="Genomic_DNA"/>
</dbReference>
<evidence type="ECO:0000256" key="2">
    <source>
        <dbReference type="ARBA" id="ARBA00023002"/>
    </source>
</evidence>
<dbReference type="Pfam" id="PF01641">
    <property type="entry name" value="SelR"/>
    <property type="match status" value="1"/>
</dbReference>
<dbReference type="Gene3D" id="2.170.150.20">
    <property type="entry name" value="Peptide methionine sulfoxide reductase"/>
    <property type="match status" value="1"/>
</dbReference>
<feature type="region of interest" description="Disordered" evidence="4">
    <location>
        <begin position="1"/>
        <end position="58"/>
    </location>
</feature>
<evidence type="ECO:0000259" key="5">
    <source>
        <dbReference type="PROSITE" id="PS51790"/>
    </source>
</evidence>
<dbReference type="InterPro" id="IPR002579">
    <property type="entry name" value="Met_Sox_Rdtase_MsrB_dom"/>
</dbReference>
<evidence type="ECO:0000256" key="1">
    <source>
        <dbReference type="ARBA" id="ARBA00012499"/>
    </source>
</evidence>
<dbReference type="SUPFAM" id="SSF51316">
    <property type="entry name" value="Mss4-like"/>
    <property type="match status" value="1"/>
</dbReference>
<dbReference type="FunFam" id="2.170.150.20:FF:000003">
    <property type="entry name" value="Peptide methionine sulfoxide reductase MsrB"/>
    <property type="match status" value="1"/>
</dbReference>